<evidence type="ECO:0000256" key="2">
    <source>
        <dbReference type="ARBA" id="ARBA00023002"/>
    </source>
</evidence>
<keyword evidence="4" id="KW-1185">Reference proteome</keyword>
<dbReference type="InterPro" id="IPR036291">
    <property type="entry name" value="NAD(P)-bd_dom_sf"/>
</dbReference>
<dbReference type="RefSeq" id="WP_087733501.1">
    <property type="nucleotide sequence ID" value="NZ_CYGY02000016.1"/>
</dbReference>
<evidence type="ECO:0000313" key="4">
    <source>
        <dbReference type="Proteomes" id="UP000195569"/>
    </source>
</evidence>
<dbReference type="GO" id="GO:0016491">
    <property type="term" value="F:oxidoreductase activity"/>
    <property type="evidence" value="ECO:0007669"/>
    <property type="project" value="UniProtKB-KW"/>
</dbReference>
<dbReference type="SUPFAM" id="SSF51735">
    <property type="entry name" value="NAD(P)-binding Rossmann-fold domains"/>
    <property type="match status" value="1"/>
</dbReference>
<sequence length="199" mass="20489">MRVLIVGATGLLGKEIVRLLSPEHQVIGASRNGPDLSVDLTDKASIVSMYQQLGNVDAVICAAGAAKFAPLESLSDDDFAFSLANKLMGQVNVVRCSVGHVAQGGSLTLTSGILSLHPVTGSAVVGIVNAGVEAFVRSAALELRGKARVNVVSPGWVSETLAAMGQARSAGVPAAAVAQAYRRSLVEDITGEVIQVAKW</sequence>
<accession>A0A1N7RSP8</accession>
<dbReference type="PANTHER" id="PTHR43477:SF1">
    <property type="entry name" value="DIHYDROANTICAPSIN 7-DEHYDROGENASE"/>
    <property type="match status" value="1"/>
</dbReference>
<evidence type="ECO:0000256" key="1">
    <source>
        <dbReference type="ARBA" id="ARBA00006484"/>
    </source>
</evidence>
<dbReference type="OrthoDB" id="9787486at2"/>
<keyword evidence="2" id="KW-0560">Oxidoreductase</keyword>
<dbReference type="NCBIfam" id="NF005754">
    <property type="entry name" value="PRK07578.1"/>
    <property type="match status" value="1"/>
</dbReference>
<comment type="caution">
    <text evidence="3">The sequence shown here is derived from an EMBL/GenBank/DDBJ whole genome shotgun (WGS) entry which is preliminary data.</text>
</comment>
<dbReference type="InterPro" id="IPR002347">
    <property type="entry name" value="SDR_fam"/>
</dbReference>
<name>A0A1N7RSP8_9BURK</name>
<protein>
    <submittedName>
        <fullName evidence="3">Short-chain alcohol dehydrogenase</fullName>
    </submittedName>
</protein>
<organism evidence="3 4">
    <name type="scientific">Paraburkholderia piptadeniae</name>
    <dbReference type="NCBI Taxonomy" id="1701573"/>
    <lineage>
        <taxon>Bacteria</taxon>
        <taxon>Pseudomonadati</taxon>
        <taxon>Pseudomonadota</taxon>
        <taxon>Betaproteobacteria</taxon>
        <taxon>Burkholderiales</taxon>
        <taxon>Burkholderiaceae</taxon>
        <taxon>Paraburkholderia</taxon>
    </lineage>
</organism>
<dbReference type="Proteomes" id="UP000195569">
    <property type="component" value="Unassembled WGS sequence"/>
</dbReference>
<dbReference type="CDD" id="cd11731">
    <property type="entry name" value="Lin1944_like_SDR_c"/>
    <property type="match status" value="1"/>
</dbReference>
<dbReference type="InterPro" id="IPR051122">
    <property type="entry name" value="SDR_DHRS6-like"/>
</dbReference>
<dbReference type="AlphaFoldDB" id="A0A1N7RSP8"/>
<proteinExistence type="inferred from homology"/>
<gene>
    <name evidence="3" type="ORF">BN2476_160033</name>
</gene>
<reference evidence="3" key="1">
    <citation type="submission" date="2016-12" db="EMBL/GenBank/DDBJ databases">
        <authorList>
            <person name="Moulin L."/>
        </authorList>
    </citation>
    <scope>NUCLEOTIDE SEQUENCE [LARGE SCALE GENOMIC DNA]</scope>
    <source>
        <strain evidence="3">STM 7183</strain>
    </source>
</reference>
<comment type="similarity">
    <text evidence="1">Belongs to the short-chain dehydrogenases/reductases (SDR) family.</text>
</comment>
<dbReference type="EMBL" id="CYGY02000016">
    <property type="protein sequence ID" value="SIT38109.1"/>
    <property type="molecule type" value="Genomic_DNA"/>
</dbReference>
<dbReference type="PANTHER" id="PTHR43477">
    <property type="entry name" value="DIHYDROANTICAPSIN 7-DEHYDROGENASE"/>
    <property type="match status" value="1"/>
</dbReference>
<dbReference type="PRINTS" id="PR00081">
    <property type="entry name" value="GDHRDH"/>
</dbReference>
<dbReference type="Pfam" id="PF13561">
    <property type="entry name" value="adh_short_C2"/>
    <property type="match status" value="1"/>
</dbReference>
<dbReference type="Gene3D" id="3.40.50.720">
    <property type="entry name" value="NAD(P)-binding Rossmann-like Domain"/>
    <property type="match status" value="1"/>
</dbReference>
<evidence type="ECO:0000313" key="3">
    <source>
        <dbReference type="EMBL" id="SIT38109.1"/>
    </source>
</evidence>